<comment type="caution">
    <text evidence="1">The sequence shown here is derived from an EMBL/GenBank/DDBJ whole genome shotgun (WGS) entry which is preliminary data.</text>
</comment>
<protein>
    <submittedName>
        <fullName evidence="1">Uncharacterized protein</fullName>
    </submittedName>
</protein>
<dbReference type="EMBL" id="NFHO01000006">
    <property type="protein sequence ID" value="OUN42854.1"/>
    <property type="molecule type" value="Genomic_DNA"/>
</dbReference>
<proteinExistence type="predicted"/>
<accession>A0A1Y3U259</accession>
<evidence type="ECO:0000313" key="2">
    <source>
        <dbReference type="Proteomes" id="UP000196560"/>
    </source>
</evidence>
<keyword evidence="2" id="KW-1185">Reference proteome</keyword>
<dbReference type="AlphaFoldDB" id="A0A1Y3U259"/>
<organism evidence="1 2">
    <name type="scientific">Enorma massiliensis</name>
    <dbReference type="NCBI Taxonomy" id="1472761"/>
    <lineage>
        <taxon>Bacteria</taxon>
        <taxon>Bacillati</taxon>
        <taxon>Actinomycetota</taxon>
        <taxon>Coriobacteriia</taxon>
        <taxon>Coriobacteriales</taxon>
        <taxon>Coriobacteriaceae</taxon>
        <taxon>Enorma</taxon>
    </lineage>
</organism>
<name>A0A1Y3U259_9ACTN</name>
<gene>
    <name evidence="1" type="ORF">B5G21_06555</name>
</gene>
<evidence type="ECO:0000313" key="1">
    <source>
        <dbReference type="EMBL" id="OUN42854.1"/>
    </source>
</evidence>
<dbReference type="Proteomes" id="UP000196560">
    <property type="component" value="Unassembled WGS sequence"/>
</dbReference>
<reference evidence="2" key="1">
    <citation type="submission" date="2017-04" db="EMBL/GenBank/DDBJ databases">
        <title>Function of individual gut microbiota members based on whole genome sequencing of pure cultures obtained from chicken caecum.</title>
        <authorList>
            <person name="Medvecky M."/>
            <person name="Cejkova D."/>
            <person name="Polansky O."/>
            <person name="Karasova D."/>
            <person name="Kubasova T."/>
            <person name="Cizek A."/>
            <person name="Rychlik I."/>
        </authorList>
    </citation>
    <scope>NUCLEOTIDE SEQUENCE [LARGE SCALE GENOMIC DNA]</scope>
    <source>
        <strain evidence="2">An70</strain>
    </source>
</reference>
<sequence length="250" mass="28136">MKGGAVNKDRRILFHLEKDILPVEELQTCISEFFAMIQSASEDCLSDVKWFAEIQQGSVALATYPSSDTETDEEIDQCLGTIRRDFKLIQGGKSPSTFTKKTMQHYEAMTRLFKSEKGLSGNPTIDVTYPSSSEREPIAMVDYSMPTRPKTIDRSFGTAYGEVKTLYASGRPFFALYDEASGKRIKVYYDDALLDTVRSCYRSNYVRVTGDISFNKDGTKRDIVAKDIQVVERPETVSLADLFGIWGDAE</sequence>